<feature type="domain" description="DUF6690" evidence="1">
    <location>
        <begin position="36"/>
        <end position="292"/>
    </location>
</feature>
<protein>
    <recommendedName>
        <fullName evidence="1">DUF6690 domain-containing protein</fullName>
    </recommendedName>
</protein>
<sequence length="292" mass="32523">MTRSARSAVDDASSTDARAVVSSLPTYFVRCNDIVMFKRTRLAALIITAAGTPYVVTETDLGRGASDAVVQMVSTDGSTVNFSDEYAIHSHHEVEALRAQDPQRYRYEADLTRKLGGSLPALEDDNSLVGGQIPDLREVLRFDINDRWVIERFARVSTVLADTRLEGLRVPIVTGTQASDLAGTLTYYFDHGGTLQRIQLHGFTGDPSRLIQAMTQFYGLKPEPTLEAGVYTKRWNGMPVQFLRLTHAPVVYSDAVHQKYTVFIELNQPNLGYGISEEAQRIIHADRNTGRW</sequence>
<name>A0A5C6FQP5_9PLAN</name>
<dbReference type="InterPro" id="IPR046512">
    <property type="entry name" value="DUF6690"/>
</dbReference>
<dbReference type="EMBL" id="SJPZ01000002">
    <property type="protein sequence ID" value="TWU62803.1"/>
    <property type="molecule type" value="Genomic_DNA"/>
</dbReference>
<accession>A0A5C6FQP5</accession>
<evidence type="ECO:0000259" key="1">
    <source>
        <dbReference type="Pfam" id="PF20397"/>
    </source>
</evidence>
<organism evidence="2 3">
    <name type="scientific">Crateriforma conspicua</name>
    <dbReference type="NCBI Taxonomy" id="2527996"/>
    <lineage>
        <taxon>Bacteria</taxon>
        <taxon>Pseudomonadati</taxon>
        <taxon>Planctomycetota</taxon>
        <taxon>Planctomycetia</taxon>
        <taxon>Planctomycetales</taxon>
        <taxon>Planctomycetaceae</taxon>
        <taxon>Crateriforma</taxon>
    </lineage>
</organism>
<dbReference type="Pfam" id="PF20397">
    <property type="entry name" value="DUF6690"/>
    <property type="match status" value="1"/>
</dbReference>
<comment type="caution">
    <text evidence="2">The sequence shown here is derived from an EMBL/GenBank/DDBJ whole genome shotgun (WGS) entry which is preliminary data.</text>
</comment>
<evidence type="ECO:0000313" key="3">
    <source>
        <dbReference type="Proteomes" id="UP000316476"/>
    </source>
</evidence>
<evidence type="ECO:0000313" key="2">
    <source>
        <dbReference type="EMBL" id="TWU62803.1"/>
    </source>
</evidence>
<reference evidence="2 3" key="1">
    <citation type="submission" date="2019-02" db="EMBL/GenBank/DDBJ databases">
        <title>Deep-cultivation of Planctomycetes and their phenomic and genomic characterization uncovers novel biology.</title>
        <authorList>
            <person name="Wiegand S."/>
            <person name="Jogler M."/>
            <person name="Boedeker C."/>
            <person name="Pinto D."/>
            <person name="Vollmers J."/>
            <person name="Rivas-Marin E."/>
            <person name="Kohn T."/>
            <person name="Peeters S.H."/>
            <person name="Heuer A."/>
            <person name="Rast P."/>
            <person name="Oberbeckmann S."/>
            <person name="Bunk B."/>
            <person name="Jeske O."/>
            <person name="Meyerdierks A."/>
            <person name="Storesund J.E."/>
            <person name="Kallscheuer N."/>
            <person name="Luecker S."/>
            <person name="Lage O.M."/>
            <person name="Pohl T."/>
            <person name="Merkel B.J."/>
            <person name="Hornburger P."/>
            <person name="Mueller R.-W."/>
            <person name="Bruemmer F."/>
            <person name="Labrenz M."/>
            <person name="Spormann A.M."/>
            <person name="Op Den Camp H."/>
            <person name="Overmann J."/>
            <person name="Amann R."/>
            <person name="Jetten M.S.M."/>
            <person name="Mascher T."/>
            <person name="Medema M.H."/>
            <person name="Devos D.P."/>
            <person name="Kaster A.-K."/>
            <person name="Ovreas L."/>
            <person name="Rohde M."/>
            <person name="Galperin M.Y."/>
            <person name="Jogler C."/>
        </authorList>
    </citation>
    <scope>NUCLEOTIDE SEQUENCE [LARGE SCALE GENOMIC DNA]</scope>
    <source>
        <strain evidence="2 3">V7</strain>
    </source>
</reference>
<proteinExistence type="predicted"/>
<dbReference type="AlphaFoldDB" id="A0A5C6FQP5"/>
<gene>
    <name evidence="2" type="ORF">V7x_45390</name>
</gene>
<dbReference type="Proteomes" id="UP000316476">
    <property type="component" value="Unassembled WGS sequence"/>
</dbReference>